<organism evidence="7 8">
    <name type="scientific">Variovorax guangxiensis</name>
    <dbReference type="NCBI Taxonomy" id="1775474"/>
    <lineage>
        <taxon>Bacteria</taxon>
        <taxon>Pseudomonadati</taxon>
        <taxon>Pseudomonadota</taxon>
        <taxon>Betaproteobacteria</taxon>
        <taxon>Burkholderiales</taxon>
        <taxon>Comamonadaceae</taxon>
        <taxon>Variovorax</taxon>
    </lineage>
</organism>
<name>A0A502E0U2_9BURK</name>
<feature type="domain" description="ABC transporter" evidence="6">
    <location>
        <begin position="5"/>
        <end position="238"/>
    </location>
</feature>
<protein>
    <submittedName>
        <fullName evidence="7">ABC transporter ATP-binding protein</fullName>
    </submittedName>
</protein>
<dbReference type="PROSITE" id="PS50893">
    <property type="entry name" value="ABC_TRANSPORTER_2"/>
    <property type="match status" value="1"/>
</dbReference>
<dbReference type="EMBL" id="RCZI01000001">
    <property type="protein sequence ID" value="TPG30030.1"/>
    <property type="molecule type" value="Genomic_DNA"/>
</dbReference>
<evidence type="ECO:0000256" key="4">
    <source>
        <dbReference type="ARBA" id="ARBA00022741"/>
    </source>
</evidence>
<evidence type="ECO:0000256" key="1">
    <source>
        <dbReference type="ARBA" id="ARBA00005417"/>
    </source>
</evidence>
<evidence type="ECO:0000313" key="7">
    <source>
        <dbReference type="EMBL" id="TPG30030.1"/>
    </source>
</evidence>
<accession>A0A502E0U2</accession>
<comment type="similarity">
    <text evidence="1">Belongs to the ABC transporter superfamily.</text>
</comment>
<dbReference type="SMART" id="SM00382">
    <property type="entry name" value="AAA"/>
    <property type="match status" value="1"/>
</dbReference>
<keyword evidence="4" id="KW-0547">Nucleotide-binding</keyword>
<dbReference type="InterPro" id="IPR003439">
    <property type="entry name" value="ABC_transporter-like_ATP-bd"/>
</dbReference>
<dbReference type="OrthoDB" id="8683598at2"/>
<dbReference type="Gene3D" id="3.40.50.300">
    <property type="entry name" value="P-loop containing nucleotide triphosphate hydrolases"/>
    <property type="match status" value="1"/>
</dbReference>
<gene>
    <name evidence="7" type="ORF">EAH82_00535</name>
</gene>
<comment type="caution">
    <text evidence="7">The sequence shown here is derived from an EMBL/GenBank/DDBJ whole genome shotgun (WGS) entry which is preliminary data.</text>
</comment>
<dbReference type="RefSeq" id="WP_140837905.1">
    <property type="nucleotide sequence ID" value="NZ_RCZI01000001.1"/>
</dbReference>
<keyword evidence="5 7" id="KW-0067">ATP-binding</keyword>
<dbReference type="CDD" id="cd03293">
    <property type="entry name" value="ABC_NrtD_SsuB_transporters"/>
    <property type="match status" value="1"/>
</dbReference>
<dbReference type="SUPFAM" id="SSF52540">
    <property type="entry name" value="P-loop containing nucleoside triphosphate hydrolases"/>
    <property type="match status" value="1"/>
</dbReference>
<evidence type="ECO:0000256" key="3">
    <source>
        <dbReference type="ARBA" id="ARBA00022475"/>
    </source>
</evidence>
<dbReference type="InterPro" id="IPR017871">
    <property type="entry name" value="ABC_transporter-like_CS"/>
</dbReference>
<keyword evidence="3" id="KW-1003">Cell membrane</keyword>
<sequence length="261" mass="28504">MDAMVRVDTVSRYFDSSDGERMIALDAVSLDIRRNEFVALVGPSGCGKSTLLRIMAGLIKPSAGNVQVAGKPLTEPRERTGIVFQAATLLPWAHVLDNILFPVRVSGKPVTPAHLASAHDLIKVAGLQGFEKRSPRELSGGMQQRVAICRALLNDPDLLLMDEPFGALDALTREEMTLELLRIWAARPKTVVFVTHSISEAVLLADRVVVMSARPGRIADLIDITLPRPRAFAMSGMPAFTEASERIREQIFRRAGAPHHG</sequence>
<evidence type="ECO:0000256" key="5">
    <source>
        <dbReference type="ARBA" id="ARBA00022840"/>
    </source>
</evidence>
<dbReference type="PROSITE" id="PS00211">
    <property type="entry name" value="ABC_TRANSPORTER_1"/>
    <property type="match status" value="1"/>
</dbReference>
<evidence type="ECO:0000313" key="8">
    <source>
        <dbReference type="Proteomes" id="UP000319212"/>
    </source>
</evidence>
<dbReference type="GO" id="GO:0016887">
    <property type="term" value="F:ATP hydrolysis activity"/>
    <property type="evidence" value="ECO:0007669"/>
    <property type="project" value="InterPro"/>
</dbReference>
<proteinExistence type="inferred from homology"/>
<dbReference type="InterPro" id="IPR050166">
    <property type="entry name" value="ABC_transporter_ATP-bind"/>
</dbReference>
<keyword evidence="3" id="KW-0472">Membrane</keyword>
<dbReference type="Proteomes" id="UP000319212">
    <property type="component" value="Unassembled WGS sequence"/>
</dbReference>
<keyword evidence="2" id="KW-0813">Transport</keyword>
<evidence type="ECO:0000256" key="2">
    <source>
        <dbReference type="ARBA" id="ARBA00022448"/>
    </source>
</evidence>
<dbReference type="GO" id="GO:0005524">
    <property type="term" value="F:ATP binding"/>
    <property type="evidence" value="ECO:0007669"/>
    <property type="project" value="UniProtKB-KW"/>
</dbReference>
<evidence type="ECO:0000259" key="6">
    <source>
        <dbReference type="PROSITE" id="PS50893"/>
    </source>
</evidence>
<reference evidence="7 8" key="1">
    <citation type="journal article" date="2019" name="Environ. Microbiol.">
        <title>Species interactions and distinct microbial communities in high Arctic permafrost affected cryosols are associated with the CH4 and CO2 gas fluxes.</title>
        <authorList>
            <person name="Altshuler I."/>
            <person name="Hamel J."/>
            <person name="Turney S."/>
            <person name="Magnuson E."/>
            <person name="Levesque R."/>
            <person name="Greer C."/>
            <person name="Whyte L.G."/>
        </authorList>
    </citation>
    <scope>NUCLEOTIDE SEQUENCE [LARGE SCALE GENOMIC DNA]</scope>
    <source>
        <strain evidence="7 8">S06.C</strain>
    </source>
</reference>
<dbReference type="PANTHER" id="PTHR42788">
    <property type="entry name" value="TAURINE IMPORT ATP-BINDING PROTEIN-RELATED"/>
    <property type="match status" value="1"/>
</dbReference>
<dbReference type="Pfam" id="PF00005">
    <property type="entry name" value="ABC_tran"/>
    <property type="match status" value="1"/>
</dbReference>
<dbReference type="PANTHER" id="PTHR42788:SF13">
    <property type="entry name" value="ALIPHATIC SULFONATES IMPORT ATP-BINDING PROTEIN SSUB"/>
    <property type="match status" value="1"/>
</dbReference>
<dbReference type="InterPro" id="IPR003593">
    <property type="entry name" value="AAA+_ATPase"/>
</dbReference>
<dbReference type="InterPro" id="IPR027417">
    <property type="entry name" value="P-loop_NTPase"/>
</dbReference>
<dbReference type="AlphaFoldDB" id="A0A502E0U2"/>